<dbReference type="PANTHER" id="PTHR10030">
    <property type="entry name" value="ALPHA-L-FUCOSIDASE"/>
    <property type="match status" value="1"/>
</dbReference>
<sequence>MTSRIIPPTPTETAEERDERLKWWREARFGMFVHYGLYSNMEGIYQGKRVAFDGAEWYQERTGLSSPAYEKLTTDGFSVLEDAAEQWAKLAKDAGCEYVVLTTKHHDGFCLFNSDSTDFSTKNLINRDIVDEFVQACRKYGLKIGFYHSVLDWHHPQYDYTKSTLLPYPTDERARVDGIKRDHSKYQEYLHHQVVDELLTRYGKIDIIWFDYSAMDFDGDEAWKSVSLTQNVKKKQPHIIFNNRLYRRPEGGFSGQEVDDFTDQMDPRYGDFVTPEQHIPPQGLGNVDWEACVTMNYNWGYSKLDTDWKSSDELIQSLCDIVSKGGNYLLNIGPKKHGEIPVESVERMTEIGDWIKTNNEAIKGTKAGPFKTLQEWGRISTKPGIWYLMIFDKSALIELDLSTPVKDVSLLGNKEAVEWIGSDEKLTIDAGKLSESLKFPVLKVVF</sequence>
<dbReference type="PRINTS" id="PR00741">
    <property type="entry name" value="GLHYDRLASE29"/>
</dbReference>
<gene>
    <name evidence="10" type="ORF">KUCA_T00004758001</name>
</gene>
<dbReference type="Proteomes" id="UP000019384">
    <property type="component" value="Unassembled WGS sequence"/>
</dbReference>
<dbReference type="Gene3D" id="3.20.20.80">
    <property type="entry name" value="Glycosidases"/>
    <property type="match status" value="1"/>
</dbReference>
<protein>
    <recommendedName>
        <fullName evidence="3">alpha-L-fucosidase</fullName>
        <ecNumber evidence="3">3.2.1.51</ecNumber>
    </recommendedName>
</protein>
<reference evidence="10" key="1">
    <citation type="submission" date="2013-12" db="EMBL/GenBank/DDBJ databases">
        <authorList>
            <person name="Genoscope - CEA"/>
        </authorList>
    </citation>
    <scope>NUCLEOTIDE SEQUENCE</scope>
    <source>
        <strain evidence="10">CBS 1993</strain>
    </source>
</reference>
<dbReference type="InterPro" id="IPR000933">
    <property type="entry name" value="Glyco_hydro_29"/>
</dbReference>
<evidence type="ECO:0000256" key="1">
    <source>
        <dbReference type="ARBA" id="ARBA00004071"/>
    </source>
</evidence>
<evidence type="ECO:0000313" key="10">
    <source>
        <dbReference type="EMBL" id="CDK28773.1"/>
    </source>
</evidence>
<feature type="site" description="May be important for catalysis" evidence="8">
    <location>
        <position position="292"/>
    </location>
</feature>
<evidence type="ECO:0000313" key="11">
    <source>
        <dbReference type="Proteomes" id="UP000019384"/>
    </source>
</evidence>
<dbReference type="SMART" id="SM00812">
    <property type="entry name" value="Alpha_L_fucos"/>
    <property type="match status" value="1"/>
</dbReference>
<evidence type="ECO:0000256" key="2">
    <source>
        <dbReference type="ARBA" id="ARBA00007951"/>
    </source>
</evidence>
<dbReference type="InterPro" id="IPR057739">
    <property type="entry name" value="Glyco_hydro_29_N"/>
</dbReference>
<dbReference type="EMBL" id="HG793130">
    <property type="protein sequence ID" value="CDK28773.1"/>
    <property type="molecule type" value="Genomic_DNA"/>
</dbReference>
<evidence type="ECO:0000259" key="9">
    <source>
        <dbReference type="Pfam" id="PF01120"/>
    </source>
</evidence>
<dbReference type="HOGENOM" id="CLU_002934_0_2_1"/>
<keyword evidence="11" id="KW-1185">Reference proteome</keyword>
<evidence type="ECO:0000256" key="7">
    <source>
        <dbReference type="PIRNR" id="PIRNR001092"/>
    </source>
</evidence>
<dbReference type="RefSeq" id="XP_022460763.1">
    <property type="nucleotide sequence ID" value="XM_022605685.1"/>
</dbReference>
<evidence type="ECO:0000256" key="8">
    <source>
        <dbReference type="PIRSR" id="PIRSR001092-1"/>
    </source>
</evidence>
<evidence type="ECO:0000256" key="4">
    <source>
        <dbReference type="ARBA" id="ARBA00022729"/>
    </source>
</evidence>
<dbReference type="InterPro" id="IPR017853">
    <property type="entry name" value="GH"/>
</dbReference>
<keyword evidence="4" id="KW-0732">Signal</keyword>
<dbReference type="AlphaFoldDB" id="W6MQY6"/>
<evidence type="ECO:0000256" key="5">
    <source>
        <dbReference type="ARBA" id="ARBA00022801"/>
    </source>
</evidence>
<dbReference type="PIRSF" id="PIRSF001092">
    <property type="entry name" value="Alpha-L-fucosidase"/>
    <property type="match status" value="1"/>
</dbReference>
<dbReference type="GO" id="GO:0004560">
    <property type="term" value="F:alpha-L-fucosidase activity"/>
    <property type="evidence" value="ECO:0007669"/>
    <property type="project" value="UniProtKB-EC"/>
</dbReference>
<evidence type="ECO:0000256" key="6">
    <source>
        <dbReference type="ARBA" id="ARBA00023295"/>
    </source>
</evidence>
<accession>W6MQY6</accession>
<evidence type="ECO:0000256" key="3">
    <source>
        <dbReference type="ARBA" id="ARBA00012662"/>
    </source>
</evidence>
<dbReference type="PANTHER" id="PTHR10030:SF37">
    <property type="entry name" value="ALPHA-L-FUCOSIDASE-RELATED"/>
    <property type="match status" value="1"/>
</dbReference>
<dbReference type="GO" id="GO:0006004">
    <property type="term" value="P:fucose metabolic process"/>
    <property type="evidence" value="ECO:0007669"/>
    <property type="project" value="InterPro"/>
</dbReference>
<dbReference type="OrthoDB" id="6039950at2759"/>
<dbReference type="SUPFAM" id="SSF51445">
    <property type="entry name" value="(Trans)glycosidases"/>
    <property type="match status" value="1"/>
</dbReference>
<organism evidence="10 11">
    <name type="scientific">Kuraishia capsulata CBS 1993</name>
    <dbReference type="NCBI Taxonomy" id="1382522"/>
    <lineage>
        <taxon>Eukaryota</taxon>
        <taxon>Fungi</taxon>
        <taxon>Dikarya</taxon>
        <taxon>Ascomycota</taxon>
        <taxon>Saccharomycotina</taxon>
        <taxon>Pichiomycetes</taxon>
        <taxon>Pichiales</taxon>
        <taxon>Pichiaceae</taxon>
        <taxon>Kuraishia</taxon>
    </lineage>
</organism>
<keyword evidence="5 7" id="KW-0378">Hydrolase</keyword>
<proteinExistence type="inferred from homology"/>
<reference evidence="10" key="2">
    <citation type="submission" date="2014-02" db="EMBL/GenBank/DDBJ databases">
        <title>Complete DNA sequence of /Kuraishia capsulata/ illustrates novel genomic features among budding yeasts (/Saccharomycotina/).</title>
        <authorList>
            <person name="Morales L."/>
            <person name="Noel B."/>
            <person name="Porcel B."/>
            <person name="Marcet-Houben M."/>
            <person name="Hullo M-F."/>
            <person name="Sacerdot C."/>
            <person name="Tekaia F."/>
            <person name="Leh-Louis V."/>
            <person name="Despons L."/>
            <person name="Khanna V."/>
            <person name="Aury J-M."/>
            <person name="Barbe V."/>
            <person name="Couloux A."/>
            <person name="Labadie K."/>
            <person name="Pelletier E."/>
            <person name="Souciet J-L."/>
            <person name="Boekhout T."/>
            <person name="Gabaldon T."/>
            <person name="Wincker P."/>
            <person name="Dujon B."/>
        </authorList>
    </citation>
    <scope>NUCLEOTIDE SEQUENCE</scope>
    <source>
        <strain evidence="10">CBS 1993</strain>
    </source>
</reference>
<dbReference type="EC" id="3.2.1.51" evidence="3"/>
<dbReference type="InterPro" id="IPR016286">
    <property type="entry name" value="FUC_metazoa-typ"/>
</dbReference>
<comment type="function">
    <text evidence="1">Alpha-L-fucosidase is responsible for hydrolyzing the alpha-1,6-linked fucose joined to the reducing-end N-acetylglucosamine of the carbohydrate moieties of glycoproteins.</text>
</comment>
<dbReference type="Pfam" id="PF01120">
    <property type="entry name" value="Alpha_L_fucos"/>
    <property type="match status" value="1"/>
</dbReference>
<dbReference type="GeneID" id="34522151"/>
<dbReference type="STRING" id="1382522.W6MQY6"/>
<keyword evidence="6 7" id="KW-0326">Glycosidase</keyword>
<name>W6MQY6_9ASCO</name>
<dbReference type="GO" id="GO:0016139">
    <property type="term" value="P:glycoside catabolic process"/>
    <property type="evidence" value="ECO:0007669"/>
    <property type="project" value="TreeGrafter"/>
</dbReference>
<comment type="similarity">
    <text evidence="2 7">Belongs to the glycosyl hydrolase 29 family.</text>
</comment>
<feature type="domain" description="Glycoside hydrolase family 29 N-terminal" evidence="9">
    <location>
        <begin position="12"/>
        <end position="360"/>
    </location>
</feature>